<accession>A0A498K771</accession>
<reference evidence="1 2" key="1">
    <citation type="submission" date="2018-10" db="EMBL/GenBank/DDBJ databases">
        <title>A high-quality apple genome assembly.</title>
        <authorList>
            <person name="Hu J."/>
        </authorList>
    </citation>
    <scope>NUCLEOTIDE SEQUENCE [LARGE SCALE GENOMIC DNA]</scope>
    <source>
        <strain evidence="2">cv. HFTH1</strain>
        <tissue evidence="1">Young leaf</tissue>
    </source>
</reference>
<evidence type="ECO:0000313" key="2">
    <source>
        <dbReference type="Proteomes" id="UP000290289"/>
    </source>
</evidence>
<organism evidence="1 2">
    <name type="scientific">Malus domestica</name>
    <name type="common">Apple</name>
    <name type="synonym">Pyrus malus</name>
    <dbReference type="NCBI Taxonomy" id="3750"/>
    <lineage>
        <taxon>Eukaryota</taxon>
        <taxon>Viridiplantae</taxon>
        <taxon>Streptophyta</taxon>
        <taxon>Embryophyta</taxon>
        <taxon>Tracheophyta</taxon>
        <taxon>Spermatophyta</taxon>
        <taxon>Magnoliopsida</taxon>
        <taxon>eudicotyledons</taxon>
        <taxon>Gunneridae</taxon>
        <taxon>Pentapetalae</taxon>
        <taxon>rosids</taxon>
        <taxon>fabids</taxon>
        <taxon>Rosales</taxon>
        <taxon>Rosaceae</taxon>
        <taxon>Amygdaloideae</taxon>
        <taxon>Maleae</taxon>
        <taxon>Malus</taxon>
    </lineage>
</organism>
<dbReference type="EMBL" id="RDQH01000329">
    <property type="protein sequence ID" value="RXI03248.1"/>
    <property type="molecule type" value="Genomic_DNA"/>
</dbReference>
<name>A0A498K771_MALDO</name>
<dbReference type="Proteomes" id="UP000290289">
    <property type="component" value="Chromosome 3"/>
</dbReference>
<protein>
    <submittedName>
        <fullName evidence="1">Uncharacterized protein</fullName>
    </submittedName>
</protein>
<sequence>MKVIRLLVNYTISKFEIHWSSTTSEAQKLLLILFTITYPNHRKIQQSIHSRSSKYYHNLESLTENPAVIFGA</sequence>
<evidence type="ECO:0000313" key="1">
    <source>
        <dbReference type="EMBL" id="RXI03248.1"/>
    </source>
</evidence>
<gene>
    <name evidence="1" type="ORF">DVH24_003900</name>
</gene>
<keyword evidence="2" id="KW-1185">Reference proteome</keyword>
<proteinExistence type="predicted"/>
<dbReference type="AlphaFoldDB" id="A0A498K771"/>
<comment type="caution">
    <text evidence="1">The sequence shown here is derived from an EMBL/GenBank/DDBJ whole genome shotgun (WGS) entry which is preliminary data.</text>
</comment>